<dbReference type="SUPFAM" id="SSF50249">
    <property type="entry name" value="Nucleic acid-binding proteins"/>
    <property type="match status" value="1"/>
</dbReference>
<evidence type="ECO:0000313" key="6">
    <source>
        <dbReference type="Proteomes" id="UP000028542"/>
    </source>
</evidence>
<dbReference type="Proteomes" id="UP000768462">
    <property type="component" value="Unassembled WGS sequence"/>
</dbReference>
<reference evidence="4 6" key="1">
    <citation type="submission" date="2014-07" db="EMBL/GenBank/DDBJ databases">
        <title>Draft genome of Clostridium sulfidigenes 113A isolated from sediments associated with methane hydrate from Krishna Godavari basin.</title>
        <authorList>
            <person name="Honkalas V.S."/>
            <person name="Dabir A.P."/>
            <person name="Arora P."/>
            <person name="Dhakephalkar P.K."/>
        </authorList>
    </citation>
    <scope>NUCLEOTIDE SEQUENCE [LARGE SCALE GENOMIC DNA]</scope>
    <source>
        <strain evidence="4 6">113A</strain>
    </source>
</reference>
<dbReference type="CDD" id="cd04496">
    <property type="entry name" value="SSB_OBF"/>
    <property type="match status" value="1"/>
</dbReference>
<protein>
    <recommendedName>
        <fullName evidence="2 3">Single-stranded DNA-binding protein</fullName>
        <shortName evidence="2">SSB</shortName>
    </recommendedName>
</protein>
<dbReference type="PANTHER" id="PTHR10302:SF27">
    <property type="entry name" value="SINGLE-STRANDED DNA-BINDING PROTEIN"/>
    <property type="match status" value="1"/>
</dbReference>
<dbReference type="AlphaFoldDB" id="A0A084JD49"/>
<accession>A0A084JD49</accession>
<dbReference type="InterPro" id="IPR012340">
    <property type="entry name" value="NA-bd_OB-fold"/>
</dbReference>
<keyword evidence="1 2" id="KW-0238">DNA-binding</keyword>
<dbReference type="RefSeq" id="WP_035132193.1">
    <property type="nucleotide sequence ID" value="NZ_JBQHQR010000003.1"/>
</dbReference>
<dbReference type="EMBL" id="JPMD01000017">
    <property type="protein sequence ID" value="KEZ86883.1"/>
    <property type="molecule type" value="Genomic_DNA"/>
</dbReference>
<evidence type="ECO:0000256" key="2">
    <source>
        <dbReference type="HAMAP-Rule" id="MF_00984"/>
    </source>
</evidence>
<sequence>MNRIVLVGRLTRDPEIKVFEDSSKVFTRLVLAVDRPYKTASGEKHVDFIPVVLRGKKAEIVNEYLIKGSVISVTGRLQSRHYEGEDGQKKYISEVIADEFQFMNTKKPKEEIG</sequence>
<dbReference type="InterPro" id="IPR011344">
    <property type="entry name" value="ssDNA-bd"/>
</dbReference>
<evidence type="ECO:0000313" key="4">
    <source>
        <dbReference type="EMBL" id="KEZ86883.1"/>
    </source>
</evidence>
<dbReference type="Gene3D" id="2.40.50.140">
    <property type="entry name" value="Nucleic acid-binding proteins"/>
    <property type="match status" value="1"/>
</dbReference>
<dbReference type="Proteomes" id="UP000028542">
    <property type="component" value="Unassembled WGS sequence"/>
</dbReference>
<dbReference type="STRING" id="318464.IO99_08390"/>
<dbReference type="HAMAP" id="MF_00984">
    <property type="entry name" value="SSB"/>
    <property type="match status" value="1"/>
</dbReference>
<dbReference type="GO" id="GO:0003697">
    <property type="term" value="F:single-stranded DNA binding"/>
    <property type="evidence" value="ECO:0007669"/>
    <property type="project" value="UniProtKB-UniRule"/>
</dbReference>
<proteinExistence type="inferred from homology"/>
<evidence type="ECO:0000256" key="1">
    <source>
        <dbReference type="ARBA" id="ARBA00023125"/>
    </source>
</evidence>
<reference evidence="5" key="2">
    <citation type="submission" date="2019-04" db="EMBL/GenBank/DDBJ databases">
        <title>Evolution of Biomass-Degrading Anaerobic Consortia Revealed by Metagenomics.</title>
        <authorList>
            <person name="Peng X."/>
        </authorList>
    </citation>
    <scope>NUCLEOTIDE SEQUENCE</scope>
    <source>
        <strain evidence="5">SIG254</strain>
    </source>
</reference>
<name>A0A084JD49_9CLOT</name>
<dbReference type="InterPro" id="IPR000424">
    <property type="entry name" value="Primosome_PriB/ssb"/>
</dbReference>
<dbReference type="GO" id="GO:0006260">
    <property type="term" value="P:DNA replication"/>
    <property type="evidence" value="ECO:0007669"/>
    <property type="project" value="InterPro"/>
</dbReference>
<dbReference type="PIRSF" id="PIRSF002070">
    <property type="entry name" value="SSB"/>
    <property type="match status" value="1"/>
</dbReference>
<dbReference type="PANTHER" id="PTHR10302">
    <property type="entry name" value="SINGLE-STRANDED DNA-BINDING PROTEIN"/>
    <property type="match status" value="1"/>
</dbReference>
<dbReference type="Pfam" id="PF00436">
    <property type="entry name" value="SSB"/>
    <property type="match status" value="1"/>
</dbReference>
<dbReference type="PROSITE" id="PS50935">
    <property type="entry name" value="SSB"/>
    <property type="match status" value="1"/>
</dbReference>
<evidence type="ECO:0000256" key="3">
    <source>
        <dbReference type="PIRNR" id="PIRNR002070"/>
    </source>
</evidence>
<dbReference type="NCBIfam" id="TIGR00621">
    <property type="entry name" value="ssb"/>
    <property type="match status" value="1"/>
</dbReference>
<dbReference type="EMBL" id="SVCM01000103">
    <property type="protein sequence ID" value="MBE6060368.1"/>
    <property type="molecule type" value="Genomic_DNA"/>
</dbReference>
<evidence type="ECO:0000313" key="5">
    <source>
        <dbReference type="EMBL" id="MBE6060368.1"/>
    </source>
</evidence>
<comment type="subunit">
    <text evidence="2">Homotetramer.</text>
</comment>
<organism evidence="4 6">
    <name type="scientific">Clostridium sulfidigenes</name>
    <dbReference type="NCBI Taxonomy" id="318464"/>
    <lineage>
        <taxon>Bacteria</taxon>
        <taxon>Bacillati</taxon>
        <taxon>Bacillota</taxon>
        <taxon>Clostridia</taxon>
        <taxon>Eubacteriales</taxon>
        <taxon>Clostridiaceae</taxon>
        <taxon>Clostridium</taxon>
    </lineage>
</organism>
<comment type="caution">
    <text evidence="4">The sequence shown here is derived from an EMBL/GenBank/DDBJ whole genome shotgun (WGS) entry which is preliminary data.</text>
</comment>
<comment type="caution">
    <text evidence="2">Lacks conserved residue(s) required for the propagation of feature annotation.</text>
</comment>
<dbReference type="eggNOG" id="COG0629">
    <property type="taxonomic scope" value="Bacteria"/>
</dbReference>
<dbReference type="GO" id="GO:0009295">
    <property type="term" value="C:nucleoid"/>
    <property type="evidence" value="ECO:0007669"/>
    <property type="project" value="TreeGrafter"/>
</dbReference>
<keyword evidence="6" id="KW-1185">Reference proteome</keyword>
<gene>
    <name evidence="5" type="ORF">E7215_09380</name>
    <name evidence="4" type="ORF">IO99_08390</name>
</gene>